<evidence type="ECO:0000313" key="2">
    <source>
        <dbReference type="Proteomes" id="UP001079657"/>
    </source>
</evidence>
<name>A0ABT4CTM6_9CLOT</name>
<evidence type="ECO:0000313" key="1">
    <source>
        <dbReference type="EMBL" id="MCY6372397.1"/>
    </source>
</evidence>
<accession>A0ABT4CTM6</accession>
<dbReference type="Proteomes" id="UP001079657">
    <property type="component" value="Unassembled WGS sequence"/>
</dbReference>
<evidence type="ECO:0008006" key="3">
    <source>
        <dbReference type="Google" id="ProtNLM"/>
    </source>
</evidence>
<protein>
    <recommendedName>
        <fullName evidence="3">DUF4177 domain-containing protein</fullName>
    </recommendedName>
</protein>
<comment type="caution">
    <text evidence="1">The sequence shown here is derived from an EMBL/GenBank/DDBJ whole genome shotgun (WGS) entry which is preliminary data.</text>
</comment>
<dbReference type="RefSeq" id="WP_268051380.1">
    <property type="nucleotide sequence ID" value="NZ_JAPQES010000007.1"/>
</dbReference>
<organism evidence="1 2">
    <name type="scientific">Clostridium ganghwense</name>
    <dbReference type="NCBI Taxonomy" id="312089"/>
    <lineage>
        <taxon>Bacteria</taxon>
        <taxon>Bacillati</taxon>
        <taxon>Bacillota</taxon>
        <taxon>Clostridia</taxon>
        <taxon>Eubacteriales</taxon>
        <taxon>Clostridiaceae</taxon>
        <taxon>Clostridium</taxon>
    </lineage>
</organism>
<dbReference type="EMBL" id="JAPQES010000007">
    <property type="protein sequence ID" value="MCY6372397.1"/>
    <property type="molecule type" value="Genomic_DNA"/>
</dbReference>
<reference evidence="1" key="1">
    <citation type="submission" date="2022-12" db="EMBL/GenBank/DDBJ databases">
        <authorList>
            <person name="Wang J."/>
        </authorList>
    </citation>
    <scope>NUCLEOTIDE SEQUENCE</scope>
    <source>
        <strain evidence="1">HY-42-06</strain>
    </source>
</reference>
<gene>
    <name evidence="1" type="ORF">OXH55_17340</name>
</gene>
<keyword evidence="2" id="KW-1185">Reference proteome</keyword>
<sequence>MVSEELFNITKVIETSSTNEVNEFLSQGWQLIDRYTTTFSSETNDQVVMYVLGKSKD</sequence>
<proteinExistence type="predicted"/>